<accession>A0AAD1C5J9</accession>
<dbReference type="RefSeq" id="WP_003453636.1">
    <property type="nucleotide sequence ID" value="NZ_AJMR01000183.1"/>
</dbReference>
<evidence type="ECO:0000313" key="1">
    <source>
        <dbReference type="EMBL" id="BAU76029.1"/>
    </source>
</evidence>
<gene>
    <name evidence="1" type="ORF">KF707C_43410</name>
</gene>
<reference evidence="2" key="1">
    <citation type="submission" date="2015-05" db="EMBL/GenBank/DDBJ databases">
        <title>Draft genome sequencing of a biphenyl-degrading bacterium, Pseudomonas balearica KF707 (=NBRC110670).</title>
        <authorList>
            <person name="Kimura N."/>
            <person name="Hirose J."/>
            <person name="Watanabe T."/>
            <person name="Suenaga H."/>
            <person name="Fujihara H."/>
            <person name="Noguchi M."/>
            <person name="Hashimoto M."/>
            <person name="Shimodaira J."/>
            <person name="Tsuchikane K."/>
            <person name="Hosoyama A."/>
            <person name="Yamazoe A."/>
            <person name="Fujita N."/>
            <person name="Furukawa K."/>
        </authorList>
    </citation>
    <scope>NUCLEOTIDE SEQUENCE [LARGE SCALE GENOMIC DNA]</scope>
    <source>
        <strain evidence="2">DSM 10086 / NBRC 110670 / KF707</strain>
    </source>
</reference>
<organism evidence="1 2">
    <name type="scientific">Metapseudomonas furukawaii</name>
    <name type="common">Pseudomonas furukawaii</name>
    <dbReference type="NCBI Taxonomy" id="1149133"/>
    <lineage>
        <taxon>Bacteria</taxon>
        <taxon>Pseudomonadati</taxon>
        <taxon>Pseudomonadota</taxon>
        <taxon>Gammaproteobacteria</taxon>
        <taxon>Pseudomonadales</taxon>
        <taxon>Pseudomonadaceae</taxon>
        <taxon>Metapseudomonas</taxon>
    </lineage>
</organism>
<protein>
    <submittedName>
        <fullName evidence="1">Uncharacterized protein</fullName>
    </submittedName>
</protein>
<dbReference type="KEGG" id="pfuw:KF707C_43410"/>
<reference evidence="1 2" key="2">
    <citation type="journal article" date="2017" name="Int. J. Syst. Evol. Microbiol.">
        <title>Pseudomonas furukawaii sp. nov., a polychlorinated biphenyl-degrading bacterium isolated from biphenyl-contaminated soil in Japan.</title>
        <authorList>
            <person name="Kimura N."/>
            <person name="Watanabe T."/>
            <person name="Suenaga H."/>
            <person name="Fujihara H."/>
            <person name="Futagami T."/>
            <person name="Goto M."/>
            <person name="Hanada S."/>
            <person name="Hirose J."/>
        </authorList>
    </citation>
    <scope>NUCLEOTIDE SEQUENCE [LARGE SCALE GENOMIC DNA]</scope>
    <source>
        <strain evidence="2">DSM 10086 / NBRC 110670 / KF707</strain>
    </source>
</reference>
<dbReference type="Proteomes" id="UP000218554">
    <property type="component" value="Chromosome"/>
</dbReference>
<dbReference type="EMBL" id="AP014862">
    <property type="protein sequence ID" value="BAU76029.1"/>
    <property type="molecule type" value="Genomic_DNA"/>
</dbReference>
<dbReference type="AlphaFoldDB" id="A0AAD1C5J9"/>
<keyword evidence="2" id="KW-1185">Reference proteome</keyword>
<evidence type="ECO:0000313" key="2">
    <source>
        <dbReference type="Proteomes" id="UP000218554"/>
    </source>
</evidence>
<sequence length="128" mass="13651">MNPSFPGTPSAFLPGGRAWLLGALLLATGCAHDPDIRASRDGTSGMTTRPAAEYLSCVKEDVGYRTDTFTEEEDGKTLLYVGSTDPNRASGLVELSSAQGGNHFSVRQRSAWQDKGRLINVALMCSKA</sequence>
<name>A0AAD1C5J9_METFU</name>
<proteinExistence type="predicted"/>